<reference evidence="1 2" key="1">
    <citation type="journal article" date="2013" name="BMC Genomics">
        <title>Genome sequencing and comparative genomics of honey bee microsporidia, Nosema apis reveal novel insights into host-parasite interactions.</title>
        <authorList>
            <person name="Chen Yp."/>
            <person name="Pettis J.S."/>
            <person name="Zhao Y."/>
            <person name="Liu X."/>
            <person name="Tallon L.J."/>
            <person name="Sadzewicz L.D."/>
            <person name="Li R."/>
            <person name="Zheng H."/>
            <person name="Huang S."/>
            <person name="Zhang X."/>
            <person name="Hamilton M.C."/>
            <person name="Pernal S.F."/>
            <person name="Melathopoulos A.P."/>
            <person name="Yan X."/>
            <person name="Evans J.D."/>
        </authorList>
    </citation>
    <scope>NUCLEOTIDE SEQUENCE [LARGE SCALE GENOMIC DNA]</scope>
    <source>
        <strain evidence="1 2">BRL 01</strain>
    </source>
</reference>
<evidence type="ECO:0000313" key="2">
    <source>
        <dbReference type="Proteomes" id="UP000053780"/>
    </source>
</evidence>
<dbReference type="HOGENOM" id="CLU_2050289_0_0_1"/>
<dbReference type="EMBL" id="KE647332">
    <property type="protein sequence ID" value="EQB60080.1"/>
    <property type="molecule type" value="Genomic_DNA"/>
</dbReference>
<evidence type="ECO:0000313" key="1">
    <source>
        <dbReference type="EMBL" id="EQB60080.1"/>
    </source>
</evidence>
<protein>
    <submittedName>
        <fullName evidence="1">Uncharacterized protein</fullName>
    </submittedName>
</protein>
<name>T0MGA4_9MICR</name>
<dbReference type="AlphaFoldDB" id="T0MGA4"/>
<accession>T0MGA4</accession>
<proteinExistence type="predicted"/>
<dbReference type="VEuPathDB" id="MicrosporidiaDB:NAPIS_ORF02364"/>
<organism evidence="1 2">
    <name type="scientific">Vairimorpha apis BRL 01</name>
    <dbReference type="NCBI Taxonomy" id="1037528"/>
    <lineage>
        <taxon>Eukaryota</taxon>
        <taxon>Fungi</taxon>
        <taxon>Fungi incertae sedis</taxon>
        <taxon>Microsporidia</taxon>
        <taxon>Nosematidae</taxon>
        <taxon>Vairimorpha</taxon>
    </lineage>
</organism>
<sequence length="120" mass="14455">MFSLLSIFLEVINCVNHNIESNLLGSNFFNPEINEKKQKYIPKARFRDFVKYKANKIKNNVNNNFDKINKKVKNSSLYKSTKKKFSRKKKDKSEKYFKKIKMDFRYVVRLLQMSKMNVNK</sequence>
<dbReference type="Proteomes" id="UP000053780">
    <property type="component" value="Unassembled WGS sequence"/>
</dbReference>
<gene>
    <name evidence="1" type="ORF">NAPIS_ORF02364</name>
</gene>
<keyword evidence="2" id="KW-1185">Reference proteome</keyword>